<dbReference type="InterPro" id="IPR002018">
    <property type="entry name" value="CarbesteraseB"/>
</dbReference>
<dbReference type="EC" id="3.1.1.-" evidence="3"/>
<dbReference type="Gene3D" id="3.40.50.1820">
    <property type="entry name" value="alpha/beta hydrolase"/>
    <property type="match status" value="1"/>
</dbReference>
<dbReference type="PROSITE" id="PS00122">
    <property type="entry name" value="CARBOXYLESTERASE_B_1"/>
    <property type="match status" value="1"/>
</dbReference>
<dbReference type="Proteomes" id="UP001142489">
    <property type="component" value="Unassembled WGS sequence"/>
</dbReference>
<keyword evidence="2 3" id="KW-0378">Hydrolase</keyword>
<evidence type="ECO:0000313" key="6">
    <source>
        <dbReference type="Proteomes" id="UP001142489"/>
    </source>
</evidence>
<evidence type="ECO:0000313" key="5">
    <source>
        <dbReference type="EMBL" id="KAJ7312047.1"/>
    </source>
</evidence>
<keyword evidence="3" id="KW-0732">Signal</keyword>
<evidence type="ECO:0000256" key="3">
    <source>
        <dbReference type="RuleBase" id="RU361235"/>
    </source>
</evidence>
<dbReference type="InterPro" id="IPR050309">
    <property type="entry name" value="Type-B_Carboxylest/Lipase"/>
</dbReference>
<feature type="non-terminal residue" evidence="5">
    <location>
        <position position="1"/>
    </location>
</feature>
<dbReference type="InterPro" id="IPR029058">
    <property type="entry name" value="AB_hydrolase_fold"/>
</dbReference>
<comment type="caution">
    <text evidence="5">The sequence shown here is derived from an EMBL/GenBank/DDBJ whole genome shotgun (WGS) entry which is preliminary data.</text>
</comment>
<dbReference type="AlphaFoldDB" id="A0A9Q0XEK0"/>
<reference evidence="5" key="1">
    <citation type="journal article" date="2023" name="DNA Res.">
        <title>Chromosome-level genome assembly of Phrynocephalus forsythii using third-generation DNA sequencing and Hi-C analysis.</title>
        <authorList>
            <person name="Qi Y."/>
            <person name="Zhao W."/>
            <person name="Zhao Y."/>
            <person name="Niu C."/>
            <person name="Cao S."/>
            <person name="Zhang Y."/>
        </authorList>
    </citation>
    <scope>NUCLEOTIDE SEQUENCE</scope>
    <source>
        <tissue evidence="5">Muscle</tissue>
    </source>
</reference>
<accession>A0A9Q0XEK0</accession>
<dbReference type="EMBL" id="JAPFRF010000013">
    <property type="protein sequence ID" value="KAJ7312047.1"/>
    <property type="molecule type" value="Genomic_DNA"/>
</dbReference>
<organism evidence="5 6">
    <name type="scientific">Phrynocephalus forsythii</name>
    <dbReference type="NCBI Taxonomy" id="171643"/>
    <lineage>
        <taxon>Eukaryota</taxon>
        <taxon>Metazoa</taxon>
        <taxon>Chordata</taxon>
        <taxon>Craniata</taxon>
        <taxon>Vertebrata</taxon>
        <taxon>Euteleostomi</taxon>
        <taxon>Lepidosauria</taxon>
        <taxon>Squamata</taxon>
        <taxon>Bifurcata</taxon>
        <taxon>Unidentata</taxon>
        <taxon>Episquamata</taxon>
        <taxon>Toxicofera</taxon>
        <taxon>Iguania</taxon>
        <taxon>Acrodonta</taxon>
        <taxon>Agamidae</taxon>
        <taxon>Agaminae</taxon>
        <taxon>Phrynocephalus</taxon>
    </lineage>
</organism>
<comment type="similarity">
    <text evidence="1 3">Belongs to the type-B carboxylesterase/lipase family.</text>
</comment>
<dbReference type="InterPro" id="IPR019819">
    <property type="entry name" value="Carboxylesterase_B_CS"/>
</dbReference>
<gene>
    <name evidence="5" type="ORF">JRQ81_006380</name>
</gene>
<dbReference type="SUPFAM" id="SSF53474">
    <property type="entry name" value="alpha/beta-Hydrolases"/>
    <property type="match status" value="1"/>
</dbReference>
<protein>
    <recommendedName>
        <fullName evidence="3">Carboxylic ester hydrolase</fullName>
        <ecNumber evidence="3">3.1.1.-</ecNumber>
    </recommendedName>
</protein>
<keyword evidence="6" id="KW-1185">Reference proteome</keyword>
<dbReference type="Pfam" id="PF00135">
    <property type="entry name" value="COesterase"/>
    <property type="match status" value="1"/>
</dbReference>
<feature type="signal peptide" evidence="3">
    <location>
        <begin position="1"/>
        <end position="28"/>
    </location>
</feature>
<feature type="chain" id="PRO_5040537625" description="Carboxylic ester hydrolase" evidence="3">
    <location>
        <begin position="29"/>
        <end position="325"/>
    </location>
</feature>
<sequence>MRSWSLLLRLLPAALLALLGSWWGPALAAEGQPPAPPEVVTTGGRLRGKQVNIPGAKRRVDVFLGVPFAKPPVGPLRFSPPQPAEPWTQLRDATSYPPMCLQDPVLAQLLSDDFSNNKEKVSLRNSEDCLYLNIYTPANSDNKANLSVMVWIHGGGLLLGAASTYDGSALAAYENVVVVTIQYRLGILGFYSTGDEHSRGNWGFLDQVAALQWIQENIAFFGGDPGSVTLFGESAGGCSVSAHVLSPVSKGLFHKAISQSGVAILHAALETHPERLAKKIAEVAGCPASSSFEMVSCLKGKTENEILETTLKMEFTRLSLDRNEK</sequence>
<feature type="domain" description="Carboxylesterase type B" evidence="4">
    <location>
        <begin position="36"/>
        <end position="312"/>
    </location>
</feature>
<dbReference type="PANTHER" id="PTHR11559">
    <property type="entry name" value="CARBOXYLESTERASE"/>
    <property type="match status" value="1"/>
</dbReference>
<dbReference type="PROSITE" id="PS00941">
    <property type="entry name" value="CARBOXYLESTERASE_B_2"/>
    <property type="match status" value="1"/>
</dbReference>
<name>A0A9Q0XEK0_9SAUR</name>
<dbReference type="GO" id="GO:0016787">
    <property type="term" value="F:hydrolase activity"/>
    <property type="evidence" value="ECO:0007669"/>
    <property type="project" value="UniProtKB-KW"/>
</dbReference>
<dbReference type="OrthoDB" id="3200163at2759"/>
<dbReference type="InterPro" id="IPR019826">
    <property type="entry name" value="Carboxylesterase_B_AS"/>
</dbReference>
<proteinExistence type="inferred from homology"/>
<evidence type="ECO:0000256" key="2">
    <source>
        <dbReference type="ARBA" id="ARBA00022801"/>
    </source>
</evidence>
<evidence type="ECO:0000259" key="4">
    <source>
        <dbReference type="Pfam" id="PF00135"/>
    </source>
</evidence>
<evidence type="ECO:0000256" key="1">
    <source>
        <dbReference type="ARBA" id="ARBA00005964"/>
    </source>
</evidence>